<sequence length="282" mass="29849">MLNAGLPEWRDGDSQIESQTVHLFILLRHDYVELTLGLADRLCGVAKVVSPVSGTVLPRPGRRDGLRNVLFERPPALAVPVQGLGLGRQGASGHSDRCAHYMPAVRHFVDEIGSCRTHERGDLLGVERLPVGSLHAGRGVVVSTAPVRGTADRRHSSAIGRPGNVPGDQRVLDLFEFPGGAVLDADIPPVGHVGPVGSAGKPIGEIQRECPQRPEIGVGHAGEPLHLIETGRLVELPGRVGNAVEMPPRVLGIGGARPRGSVGERPQSGELGLQQVTIAHNR</sequence>
<dbReference type="EMBL" id="JBHTMP010000009">
    <property type="protein sequence ID" value="MFD1321011.1"/>
    <property type="molecule type" value="Genomic_DNA"/>
</dbReference>
<organism evidence="1 2">
    <name type="scientific">Micromonospora sonneratiae</name>
    <dbReference type="NCBI Taxonomy" id="1184706"/>
    <lineage>
        <taxon>Bacteria</taxon>
        <taxon>Bacillati</taxon>
        <taxon>Actinomycetota</taxon>
        <taxon>Actinomycetes</taxon>
        <taxon>Micromonosporales</taxon>
        <taxon>Micromonosporaceae</taxon>
        <taxon>Micromonospora</taxon>
    </lineage>
</organism>
<gene>
    <name evidence="1" type="ORF">ACFQ4H_07915</name>
</gene>
<name>A0ABW3YBN0_9ACTN</name>
<evidence type="ECO:0000313" key="2">
    <source>
        <dbReference type="Proteomes" id="UP001597260"/>
    </source>
</evidence>
<evidence type="ECO:0000313" key="1">
    <source>
        <dbReference type="EMBL" id="MFD1321011.1"/>
    </source>
</evidence>
<proteinExistence type="predicted"/>
<accession>A0ABW3YBN0</accession>
<comment type="caution">
    <text evidence="1">The sequence shown here is derived from an EMBL/GenBank/DDBJ whole genome shotgun (WGS) entry which is preliminary data.</text>
</comment>
<protein>
    <submittedName>
        <fullName evidence="1">Uncharacterized protein</fullName>
    </submittedName>
</protein>
<keyword evidence="2" id="KW-1185">Reference proteome</keyword>
<dbReference type="Proteomes" id="UP001597260">
    <property type="component" value="Unassembled WGS sequence"/>
</dbReference>
<dbReference type="RefSeq" id="WP_377568677.1">
    <property type="nucleotide sequence ID" value="NZ_JBHTMP010000009.1"/>
</dbReference>
<reference evidence="2" key="1">
    <citation type="journal article" date="2019" name="Int. J. Syst. Evol. Microbiol.">
        <title>The Global Catalogue of Microorganisms (GCM) 10K type strain sequencing project: providing services to taxonomists for standard genome sequencing and annotation.</title>
        <authorList>
            <consortium name="The Broad Institute Genomics Platform"/>
            <consortium name="The Broad Institute Genome Sequencing Center for Infectious Disease"/>
            <person name="Wu L."/>
            <person name="Ma J."/>
        </authorList>
    </citation>
    <scope>NUCLEOTIDE SEQUENCE [LARGE SCALE GENOMIC DNA]</scope>
    <source>
        <strain evidence="2">JCM 31037</strain>
    </source>
</reference>